<keyword evidence="6" id="KW-1185">Reference proteome</keyword>
<dbReference type="CDD" id="cd00756">
    <property type="entry name" value="MoaE"/>
    <property type="match status" value="1"/>
</dbReference>
<name>A0AAW1C4A6_CROAD</name>
<dbReference type="GO" id="GO:0006777">
    <property type="term" value="P:Mo-molybdopterin cofactor biosynthetic process"/>
    <property type="evidence" value="ECO:0007669"/>
    <property type="project" value="UniProtKB-UniRule"/>
</dbReference>
<dbReference type="EMBL" id="JAOTOJ010000002">
    <property type="protein sequence ID" value="KAK9408558.1"/>
    <property type="molecule type" value="Genomic_DNA"/>
</dbReference>
<sequence>MSCEVTVLYFARSAELAGLRTETISVPQQITSLQLWREIVKRHSSLADIEDQWRLALGRYREIMSEIEDEPKDVIQLKSEKLSLDEVAALVISPCCGAASFFVGTTRNNFEGRKVIQLEYEAYTAMAEGEAKKICKDIRLKWPSVKHIAIHHRLGLVPISEASVIAAISSPHRAESLNALQYCINTLKATVPIWKKEVYEDDSSWKENKECFWIKGEK</sequence>
<dbReference type="InterPro" id="IPR003448">
    <property type="entry name" value="Mopterin_biosynth_MoaE"/>
</dbReference>
<evidence type="ECO:0000256" key="2">
    <source>
        <dbReference type="ARBA" id="ARBA00022679"/>
    </source>
</evidence>
<dbReference type="Proteomes" id="UP001474421">
    <property type="component" value="Unassembled WGS sequence"/>
</dbReference>
<comment type="pathway">
    <text evidence="4">Cofactor biosynthesis; molybdopterin biosynthesis.</text>
</comment>
<dbReference type="EC" id="2.8.1.12" evidence="4"/>
<protein>
    <recommendedName>
        <fullName evidence="4">Molybdopterin synthase catalytic subunit</fullName>
        <ecNumber evidence="4">2.8.1.12</ecNumber>
    </recommendedName>
    <alternativeName>
        <fullName evidence="4">Molybdenum cofactor synthesis protein 2 large subunit</fullName>
    </alternativeName>
    <alternativeName>
        <fullName evidence="4">Molybdenum cofactor synthesis protein 2B</fullName>
        <shortName evidence="4">MOCS2B</shortName>
    </alternativeName>
</protein>
<keyword evidence="1 4" id="KW-0963">Cytoplasm</keyword>
<dbReference type="GO" id="GO:1990140">
    <property type="term" value="C:molybdopterin synthase complex"/>
    <property type="evidence" value="ECO:0007669"/>
    <property type="project" value="UniProtKB-UniRule"/>
</dbReference>
<accession>A0AAW1C4A6</accession>
<feature type="binding site" evidence="4">
    <location>
        <begin position="172"/>
        <end position="173"/>
    </location>
    <ligand>
        <name>substrate</name>
    </ligand>
</feature>
<dbReference type="SUPFAM" id="SSF54690">
    <property type="entry name" value="Molybdopterin synthase subunit MoaE"/>
    <property type="match status" value="1"/>
</dbReference>
<comment type="similarity">
    <text evidence="4">Belongs to the MoaE family. MOCS2B subfamily.</text>
</comment>
<evidence type="ECO:0000313" key="6">
    <source>
        <dbReference type="Proteomes" id="UP001474421"/>
    </source>
</evidence>
<evidence type="ECO:0000256" key="1">
    <source>
        <dbReference type="ARBA" id="ARBA00022490"/>
    </source>
</evidence>
<dbReference type="InterPro" id="IPR028888">
    <property type="entry name" value="MOCS2B_euk"/>
</dbReference>
<dbReference type="CDD" id="cd00754">
    <property type="entry name" value="Ubl_MoaD"/>
    <property type="match status" value="1"/>
</dbReference>
<evidence type="ECO:0000256" key="4">
    <source>
        <dbReference type="HAMAP-Rule" id="MF_03052"/>
    </source>
</evidence>
<comment type="caution">
    <text evidence="5">The sequence shown here is derived from an EMBL/GenBank/DDBJ whole genome shotgun (WGS) entry which is preliminary data.</text>
</comment>
<dbReference type="Gene3D" id="3.90.1170.40">
    <property type="entry name" value="Molybdopterin biosynthesis MoaE subunit"/>
    <property type="match status" value="1"/>
</dbReference>
<comment type="subcellular location">
    <subcellularLocation>
        <location evidence="4">Cytoplasm</location>
        <location evidence="4">Cytosol</location>
    </subcellularLocation>
</comment>
<evidence type="ECO:0000313" key="5">
    <source>
        <dbReference type="EMBL" id="KAK9408558.1"/>
    </source>
</evidence>
<feature type="binding site" evidence="4">
    <location>
        <begin position="195"/>
        <end position="197"/>
    </location>
    <ligand>
        <name>substrate</name>
    </ligand>
</feature>
<comment type="function">
    <text evidence="4">Catalytic subunit of the molybdopterin synthase complex, a complex that catalyzes the conversion of precursor Z into molybdopterin. Acts by mediating the incorporation of 2 sulfur atoms from thiocarboxylated MOCS2A into precursor Z to generate a dithiolene group.</text>
</comment>
<dbReference type="HAMAP" id="MF_03052">
    <property type="entry name" value="MOC2B"/>
    <property type="match status" value="1"/>
</dbReference>
<keyword evidence="3 4" id="KW-0501">Molybdenum cofactor biosynthesis</keyword>
<gene>
    <name evidence="4" type="primary">MOCS2</name>
    <name evidence="5" type="ORF">NXF25_007332</name>
</gene>
<evidence type="ECO:0000256" key="3">
    <source>
        <dbReference type="ARBA" id="ARBA00023150"/>
    </source>
</evidence>
<dbReference type="GO" id="GO:0030366">
    <property type="term" value="F:molybdopterin synthase activity"/>
    <property type="evidence" value="ECO:0007669"/>
    <property type="project" value="UniProtKB-UniRule"/>
</dbReference>
<feature type="binding site" evidence="4">
    <location>
        <position position="188"/>
    </location>
    <ligand>
        <name>substrate</name>
    </ligand>
</feature>
<dbReference type="PANTHER" id="PTHR23404">
    <property type="entry name" value="MOLYBDOPTERIN SYNTHASE RELATED"/>
    <property type="match status" value="1"/>
</dbReference>
<organism evidence="5 6">
    <name type="scientific">Crotalus adamanteus</name>
    <name type="common">Eastern diamondback rattlesnake</name>
    <dbReference type="NCBI Taxonomy" id="8729"/>
    <lineage>
        <taxon>Eukaryota</taxon>
        <taxon>Metazoa</taxon>
        <taxon>Chordata</taxon>
        <taxon>Craniata</taxon>
        <taxon>Vertebrata</taxon>
        <taxon>Euteleostomi</taxon>
        <taxon>Lepidosauria</taxon>
        <taxon>Squamata</taxon>
        <taxon>Bifurcata</taxon>
        <taxon>Unidentata</taxon>
        <taxon>Episquamata</taxon>
        <taxon>Toxicofera</taxon>
        <taxon>Serpentes</taxon>
        <taxon>Colubroidea</taxon>
        <taxon>Viperidae</taxon>
        <taxon>Crotalinae</taxon>
        <taxon>Crotalus</taxon>
    </lineage>
</organism>
<keyword evidence="2 4" id="KW-0808">Transferase</keyword>
<dbReference type="InterPro" id="IPR016155">
    <property type="entry name" value="Mopterin_synth/thiamin_S_b"/>
</dbReference>
<dbReference type="InterPro" id="IPR036563">
    <property type="entry name" value="MoaE_sf"/>
</dbReference>
<dbReference type="FunFam" id="3.90.1170.40:FF:000002">
    <property type="entry name" value="Molybdopterin synthase catalytic subunit"/>
    <property type="match status" value="1"/>
</dbReference>
<comment type="catalytic activity">
    <reaction evidence="4">
        <text>2 [molybdopterin-synthase sulfur-carrier protein]-C-terminal-Gly-aminoethanethioate + cyclic pyranopterin phosphate + H2O = molybdopterin + 2 [molybdopterin-synthase sulfur-carrier protein]-C-terminal Gly-Gly + 2 H(+)</text>
        <dbReference type="Rhea" id="RHEA:26333"/>
        <dbReference type="Rhea" id="RHEA-COMP:12202"/>
        <dbReference type="Rhea" id="RHEA-COMP:19907"/>
        <dbReference type="ChEBI" id="CHEBI:15377"/>
        <dbReference type="ChEBI" id="CHEBI:15378"/>
        <dbReference type="ChEBI" id="CHEBI:58698"/>
        <dbReference type="ChEBI" id="CHEBI:59648"/>
        <dbReference type="ChEBI" id="CHEBI:90778"/>
        <dbReference type="ChEBI" id="CHEBI:232372"/>
        <dbReference type="EC" id="2.8.1.12"/>
    </reaction>
</comment>
<comment type="subunit">
    <text evidence="4">Heterotetramer; composed of 2 small (MOCS2A) and 2 large (MOCS2B) subunits.</text>
</comment>
<proteinExistence type="inferred from homology"/>
<dbReference type="AlphaFoldDB" id="A0AAW1C4A6"/>
<reference evidence="5 6" key="1">
    <citation type="journal article" date="2024" name="Proc. Natl. Acad. Sci. U.S.A.">
        <title>The genetic regulatory architecture and epigenomic basis for age-related changes in rattlesnake venom.</title>
        <authorList>
            <person name="Hogan M.P."/>
            <person name="Holding M.L."/>
            <person name="Nystrom G.S."/>
            <person name="Colston T.J."/>
            <person name="Bartlett D.A."/>
            <person name="Mason A.J."/>
            <person name="Ellsworth S.A."/>
            <person name="Rautsaw R.M."/>
            <person name="Lawrence K.C."/>
            <person name="Strickland J.L."/>
            <person name="He B."/>
            <person name="Fraser P."/>
            <person name="Margres M.J."/>
            <person name="Gilbert D.M."/>
            <person name="Gibbs H.L."/>
            <person name="Parkinson C.L."/>
            <person name="Rokyta D.R."/>
        </authorList>
    </citation>
    <scope>NUCLEOTIDE SEQUENCE [LARGE SCALE GENOMIC DNA]</scope>
    <source>
        <strain evidence="5">DRR0105</strain>
    </source>
</reference>
<dbReference type="Pfam" id="PF02391">
    <property type="entry name" value="MoaE"/>
    <property type="match status" value="1"/>
</dbReference>
<dbReference type="SUPFAM" id="SSF54285">
    <property type="entry name" value="MoaD/ThiS"/>
    <property type="match status" value="1"/>
</dbReference>
<comment type="miscellaneous">
    <text evidence="4">This protein is produced by a bicistronic gene which also produces the large subunit (MOCS2A).</text>
</comment>